<dbReference type="EMBL" id="FOKA01000006">
    <property type="protein sequence ID" value="SFB06725.1"/>
    <property type="molecule type" value="Genomic_DNA"/>
</dbReference>
<dbReference type="PANTHER" id="PTHR32182">
    <property type="entry name" value="DNA REPLICATION AND REPAIR PROTEIN RECF"/>
    <property type="match status" value="1"/>
</dbReference>
<dbReference type="InterPro" id="IPR003959">
    <property type="entry name" value="ATPase_AAA_core"/>
</dbReference>
<dbReference type="Proteomes" id="UP000199012">
    <property type="component" value="Unassembled WGS sequence"/>
</dbReference>
<dbReference type="RefSeq" id="WP_090032300.1">
    <property type="nucleotide sequence ID" value="NZ_BONM01000006.1"/>
</dbReference>
<dbReference type="SUPFAM" id="SSF52540">
    <property type="entry name" value="P-loop containing nucleoside triphosphate hydrolases"/>
    <property type="match status" value="1"/>
</dbReference>
<dbReference type="FunFam" id="3.40.50.300:FF:002708">
    <property type="entry name" value="FeS assembly ATPase SufC"/>
    <property type="match status" value="1"/>
</dbReference>
<dbReference type="PIRSF" id="PIRSF029347">
    <property type="entry name" value="RecF"/>
    <property type="match status" value="1"/>
</dbReference>
<reference evidence="3 4" key="1">
    <citation type="submission" date="2016-10" db="EMBL/GenBank/DDBJ databases">
        <authorList>
            <person name="de Groot N.N."/>
        </authorList>
    </citation>
    <scope>NUCLEOTIDE SEQUENCE [LARGE SCALE GENOMIC DNA]</scope>
    <source>
        <strain evidence="3 4">CGMCC 4.6945</strain>
    </source>
</reference>
<dbReference type="Gene3D" id="3.40.50.300">
    <property type="entry name" value="P-loop containing nucleotide triphosphate hydrolases"/>
    <property type="match status" value="2"/>
</dbReference>
<dbReference type="GO" id="GO:0005524">
    <property type="term" value="F:ATP binding"/>
    <property type="evidence" value="ECO:0007669"/>
    <property type="project" value="InterPro"/>
</dbReference>
<evidence type="ECO:0000259" key="2">
    <source>
        <dbReference type="Pfam" id="PF13304"/>
    </source>
</evidence>
<name>A0A1I0Y0D1_9CELL</name>
<sequence>MITTVAVEGYRSLRELVLPLGQLTVVTGGNGSGKTNLYRALRLLSGIALGGAVGALAREGGLDSTLWAGPEGTGLEVRQGRAPVQGTRRRRPVALRLGVVADGHGYAADLGLPQEGGVFARDPEIKVEAVWTGEVLRAGSLVAERHGPTARLRDDEGGWRRMPEQLATGDSLLSEVVDPAGAPELSAVRRTLRSWRFYDGFRADPDAPARQERVGTRTPVLAADGGDLAAAVATIVDAGWGDLLDEAVTAAFGDARVAVVERGGLLGLELHQHGLLRPLRGAELSDGTLRYLLWAAALLSPRPPRLLVLNEPETSLHPDLLPGLGGLVAAAARRTQVVVVTHSAALRRVLADAEDLAEVELVKELGATRVRGQEGPFDVPAWSWPSR</sequence>
<dbReference type="GO" id="GO:0006302">
    <property type="term" value="P:double-strand break repair"/>
    <property type="evidence" value="ECO:0007669"/>
    <property type="project" value="TreeGrafter"/>
</dbReference>
<keyword evidence="1" id="KW-0227">DNA damage</keyword>
<dbReference type="PANTHER" id="PTHR32182:SF25">
    <property type="entry name" value="SLR1056 PROTEIN"/>
    <property type="match status" value="1"/>
</dbReference>
<dbReference type="GO" id="GO:0000731">
    <property type="term" value="P:DNA synthesis involved in DNA repair"/>
    <property type="evidence" value="ECO:0007669"/>
    <property type="project" value="TreeGrafter"/>
</dbReference>
<keyword evidence="1" id="KW-0742">SOS response</keyword>
<dbReference type="GO" id="GO:0016887">
    <property type="term" value="F:ATP hydrolysis activity"/>
    <property type="evidence" value="ECO:0007669"/>
    <property type="project" value="InterPro"/>
</dbReference>
<evidence type="ECO:0000256" key="1">
    <source>
        <dbReference type="ARBA" id="ARBA00023236"/>
    </source>
</evidence>
<dbReference type="InterPro" id="IPR014555">
    <property type="entry name" value="RecF-like"/>
</dbReference>
<dbReference type="Pfam" id="PF13304">
    <property type="entry name" value="AAA_21"/>
    <property type="match status" value="2"/>
</dbReference>
<gene>
    <name evidence="3" type="ORF">SAMN05421867_106101</name>
</gene>
<dbReference type="InterPro" id="IPR027417">
    <property type="entry name" value="P-loop_NTPase"/>
</dbReference>
<feature type="domain" description="ATPase AAA-type core" evidence="2">
    <location>
        <begin position="195"/>
        <end position="346"/>
    </location>
</feature>
<dbReference type="STRING" id="988821.SAMN05421867_106101"/>
<organism evidence="3 4">
    <name type="scientific">Cellulomonas marina</name>
    <dbReference type="NCBI Taxonomy" id="988821"/>
    <lineage>
        <taxon>Bacteria</taxon>
        <taxon>Bacillati</taxon>
        <taxon>Actinomycetota</taxon>
        <taxon>Actinomycetes</taxon>
        <taxon>Micrococcales</taxon>
        <taxon>Cellulomonadaceae</taxon>
        <taxon>Cellulomonas</taxon>
    </lineage>
</organism>
<accession>A0A1I0Y0D1</accession>
<evidence type="ECO:0000313" key="3">
    <source>
        <dbReference type="EMBL" id="SFB06725.1"/>
    </source>
</evidence>
<dbReference type="GO" id="GO:0009432">
    <property type="term" value="P:SOS response"/>
    <property type="evidence" value="ECO:0007669"/>
    <property type="project" value="UniProtKB-KW"/>
</dbReference>
<evidence type="ECO:0000313" key="4">
    <source>
        <dbReference type="Proteomes" id="UP000199012"/>
    </source>
</evidence>
<dbReference type="AlphaFoldDB" id="A0A1I0Y0D1"/>
<dbReference type="OrthoDB" id="104167at2"/>
<proteinExistence type="predicted"/>
<keyword evidence="4" id="KW-1185">Reference proteome</keyword>
<protein>
    <submittedName>
        <fullName evidence="3">Predicted ATPase</fullName>
    </submittedName>
</protein>
<feature type="domain" description="ATPase AAA-type core" evidence="2">
    <location>
        <begin position="23"/>
        <end position="64"/>
    </location>
</feature>